<evidence type="ECO:0000313" key="2">
    <source>
        <dbReference type="Proteomes" id="UP000014900"/>
    </source>
</evidence>
<sequence length="33" mass="3932">MISIVRRKFKQDAIFITTNDDSLHIVMRNALQR</sequence>
<protein>
    <submittedName>
        <fullName evidence="1">Uncharacterized protein</fullName>
    </submittedName>
</protein>
<organism evidence="1 2">
    <name type="scientific">Serratia plymuthica S13</name>
    <dbReference type="NCBI Taxonomy" id="1348660"/>
    <lineage>
        <taxon>Bacteria</taxon>
        <taxon>Pseudomonadati</taxon>
        <taxon>Pseudomonadota</taxon>
        <taxon>Gammaproteobacteria</taxon>
        <taxon>Enterobacterales</taxon>
        <taxon>Yersiniaceae</taxon>
        <taxon>Serratia</taxon>
    </lineage>
</organism>
<evidence type="ECO:0000313" key="1">
    <source>
        <dbReference type="EMBL" id="AGP47217.1"/>
    </source>
</evidence>
<gene>
    <name evidence="1" type="ORF">M621_18135</name>
</gene>
<dbReference type="HOGENOM" id="CLU_3383723_0_0_6"/>
<dbReference type="AlphaFoldDB" id="S4YPL5"/>
<reference evidence="1 2" key="1">
    <citation type="journal article" date="2013" name="Genome Announc.">
        <title>Genome Sequence of Serratia plymuthica Strain S13, an Endophyte with Germination- and Plant-Growth-Promoting Activity from the Flower of Styrian Oil Pumpkin.</title>
        <authorList>
            <person name="Muller H."/>
            <person name="Furnkranz M."/>
            <person name="Grube M."/>
            <person name="Berg G."/>
        </authorList>
    </citation>
    <scope>NUCLEOTIDE SEQUENCE [LARGE SCALE GENOMIC DNA]</scope>
    <source>
        <strain evidence="1">S13</strain>
    </source>
</reference>
<name>S4YPL5_SERPL</name>
<dbReference type="EMBL" id="CP006566">
    <property type="protein sequence ID" value="AGP47217.1"/>
    <property type="molecule type" value="Genomic_DNA"/>
</dbReference>
<accession>S4YPL5</accession>
<dbReference type="KEGG" id="sry:M621_18135"/>
<dbReference type="Proteomes" id="UP000014900">
    <property type="component" value="Chromosome"/>
</dbReference>
<proteinExistence type="predicted"/>